<proteinExistence type="predicted"/>
<accession>A0A5B0N6E5</accession>
<dbReference type="AlphaFoldDB" id="A0A5B0N6E5"/>
<organism evidence="1 2">
    <name type="scientific">Puccinia graminis f. sp. tritici</name>
    <dbReference type="NCBI Taxonomy" id="56615"/>
    <lineage>
        <taxon>Eukaryota</taxon>
        <taxon>Fungi</taxon>
        <taxon>Dikarya</taxon>
        <taxon>Basidiomycota</taxon>
        <taxon>Pucciniomycotina</taxon>
        <taxon>Pucciniomycetes</taxon>
        <taxon>Pucciniales</taxon>
        <taxon>Pucciniaceae</taxon>
        <taxon>Puccinia</taxon>
    </lineage>
</organism>
<comment type="caution">
    <text evidence="1">The sequence shown here is derived from an EMBL/GenBank/DDBJ whole genome shotgun (WGS) entry which is preliminary data.</text>
</comment>
<reference evidence="1 2" key="1">
    <citation type="submission" date="2019-05" db="EMBL/GenBank/DDBJ databases">
        <title>Emergence of the Ug99 lineage of the wheat stem rust pathogen through somatic hybridization.</title>
        <authorList>
            <person name="Li F."/>
            <person name="Upadhyaya N.M."/>
            <person name="Sperschneider J."/>
            <person name="Matny O."/>
            <person name="Nguyen-Phuc H."/>
            <person name="Mago R."/>
            <person name="Raley C."/>
            <person name="Miller M.E."/>
            <person name="Silverstein K.A.T."/>
            <person name="Henningsen E."/>
            <person name="Hirsch C.D."/>
            <person name="Visser B."/>
            <person name="Pretorius Z.A."/>
            <person name="Steffenson B.J."/>
            <person name="Schwessinger B."/>
            <person name="Dodds P.N."/>
            <person name="Figueroa M."/>
        </authorList>
    </citation>
    <scope>NUCLEOTIDE SEQUENCE [LARGE SCALE GENOMIC DNA]</scope>
    <source>
        <strain evidence="1">21-0</strain>
    </source>
</reference>
<protein>
    <submittedName>
        <fullName evidence="1">Uncharacterized protein</fullName>
    </submittedName>
</protein>
<name>A0A5B0N6E5_PUCGR</name>
<sequence length="226" mass="24990">MQVIAQRELPGFTLKTFSNIPCQSTGVFASLTFAFSSLSTPNQYSAYRKILYDGDSTLDQNESSAERTSGSCVTNIKNPKFMNVPKAIIENAFDQILARCNSRSGSAALPGFDGVRLSTRHHRHPSASSWEDDMELNRVFCSNGPKGIKIVKQDCVEAYRLIPTNDSGRFVSVDQHVPMNSISSSVKKCVASVWTSDGSKVEAFKSDIEILFQKVMQECDTRLSKL</sequence>
<evidence type="ECO:0000313" key="2">
    <source>
        <dbReference type="Proteomes" id="UP000324748"/>
    </source>
</evidence>
<dbReference type="EMBL" id="VSWC01000118">
    <property type="protein sequence ID" value="KAA1084226.1"/>
    <property type="molecule type" value="Genomic_DNA"/>
</dbReference>
<keyword evidence="2" id="KW-1185">Reference proteome</keyword>
<dbReference type="Proteomes" id="UP000324748">
    <property type="component" value="Unassembled WGS sequence"/>
</dbReference>
<evidence type="ECO:0000313" key="1">
    <source>
        <dbReference type="EMBL" id="KAA1084226.1"/>
    </source>
</evidence>
<gene>
    <name evidence="1" type="ORF">PGT21_021583</name>
</gene>